<dbReference type="UniPathway" id="UPA00391"/>
<dbReference type="GO" id="GO:0046872">
    <property type="term" value="F:metal ion binding"/>
    <property type="evidence" value="ECO:0007669"/>
    <property type="project" value="UniProtKB-KW"/>
</dbReference>
<evidence type="ECO:0000256" key="8">
    <source>
        <dbReference type="ARBA" id="ARBA00023239"/>
    </source>
</evidence>
<dbReference type="KEGG" id="phal:H9I45_04135"/>
<name>A0A7L8AI48_9FLAO</name>
<dbReference type="PANTHER" id="PTHR12589">
    <property type="entry name" value="PYRUVOYL TETRAHYDROBIOPTERIN SYNTHASE"/>
    <property type="match status" value="1"/>
</dbReference>
<accession>A0A7L8AI48</accession>
<comment type="catalytic activity">
    <reaction evidence="10">
        <text>7,8-dihydroneopterin 3'-triphosphate + H2O = 6-carboxy-5,6,7,8-tetrahydropterin + triphosphate + acetaldehyde + 2 H(+)</text>
        <dbReference type="Rhea" id="RHEA:27966"/>
        <dbReference type="ChEBI" id="CHEBI:15343"/>
        <dbReference type="ChEBI" id="CHEBI:15377"/>
        <dbReference type="ChEBI" id="CHEBI:15378"/>
        <dbReference type="ChEBI" id="CHEBI:18036"/>
        <dbReference type="ChEBI" id="CHEBI:58462"/>
        <dbReference type="ChEBI" id="CHEBI:61032"/>
        <dbReference type="EC" id="4.1.2.50"/>
    </reaction>
</comment>
<dbReference type="RefSeq" id="WP_088355173.1">
    <property type="nucleotide sequence ID" value="NZ_CP061813.1"/>
</dbReference>
<evidence type="ECO:0000256" key="6">
    <source>
        <dbReference type="ARBA" id="ARBA00022723"/>
    </source>
</evidence>
<dbReference type="FunFam" id="3.30.479.10:FF:000003">
    <property type="entry name" value="6-pyruvoyl tetrahydrobiopterin synthase"/>
    <property type="match status" value="1"/>
</dbReference>
<evidence type="ECO:0000256" key="5">
    <source>
        <dbReference type="ARBA" id="ARBA00018141"/>
    </source>
</evidence>
<evidence type="ECO:0000256" key="1">
    <source>
        <dbReference type="ARBA" id="ARBA00001947"/>
    </source>
</evidence>
<dbReference type="AlphaFoldDB" id="A0A7L8AI48"/>
<comment type="similarity">
    <text evidence="3">Belongs to the PTPS family. QueD subfamily.</text>
</comment>
<keyword evidence="8" id="KW-0456">Lyase</keyword>
<evidence type="ECO:0000256" key="7">
    <source>
        <dbReference type="ARBA" id="ARBA00022833"/>
    </source>
</evidence>
<keyword evidence="6" id="KW-0479">Metal-binding</keyword>
<dbReference type="InterPro" id="IPR007115">
    <property type="entry name" value="6-PTP_synth/QueD"/>
</dbReference>
<dbReference type="InterPro" id="IPR038418">
    <property type="entry name" value="6-PTP_synth/QueD_sf"/>
</dbReference>
<dbReference type="Gene3D" id="3.30.479.10">
    <property type="entry name" value="6-pyruvoyl tetrahydropterin synthase/QueD"/>
    <property type="match status" value="1"/>
</dbReference>
<organism evidence="11 12">
    <name type="scientific">Polaribacter haliotis</name>
    <dbReference type="NCBI Taxonomy" id="1888915"/>
    <lineage>
        <taxon>Bacteria</taxon>
        <taxon>Pseudomonadati</taxon>
        <taxon>Bacteroidota</taxon>
        <taxon>Flavobacteriia</taxon>
        <taxon>Flavobacteriales</taxon>
        <taxon>Flavobacteriaceae</taxon>
    </lineage>
</organism>
<proteinExistence type="inferred from homology"/>
<dbReference type="EMBL" id="CP061813">
    <property type="protein sequence ID" value="QOD61647.1"/>
    <property type="molecule type" value="Genomic_DNA"/>
</dbReference>
<sequence>MPRVTVHRKAHFNAAHRLYRKDWSDEKNFKIFNKCSNPNFHGHNYELIVSLTGEIDKKTGYVFDLGILKDYIKSEIEDAFDHKNLNVEVPEFKDLNPTAENISVVIYNKLRRLIPKDLELEITLYETPRNFVTYSG</sequence>
<comment type="pathway">
    <text evidence="2">Purine metabolism; 7-cyano-7-deazaguanine biosynthesis.</text>
</comment>
<evidence type="ECO:0000256" key="3">
    <source>
        <dbReference type="ARBA" id="ARBA00008900"/>
    </source>
</evidence>
<gene>
    <name evidence="11" type="ORF">H9I45_04135</name>
</gene>
<dbReference type="PANTHER" id="PTHR12589:SF7">
    <property type="entry name" value="6-PYRUVOYL TETRAHYDROBIOPTERIN SYNTHASE"/>
    <property type="match status" value="1"/>
</dbReference>
<evidence type="ECO:0000256" key="2">
    <source>
        <dbReference type="ARBA" id="ARBA00005061"/>
    </source>
</evidence>
<evidence type="ECO:0000256" key="4">
    <source>
        <dbReference type="ARBA" id="ARBA00012982"/>
    </source>
</evidence>
<evidence type="ECO:0000256" key="10">
    <source>
        <dbReference type="ARBA" id="ARBA00048807"/>
    </source>
</evidence>
<protein>
    <recommendedName>
        <fullName evidence="5">6-carboxy-5,6,7,8-tetrahydropterin synthase</fullName>
        <ecNumber evidence="4">4.1.2.50</ecNumber>
    </recommendedName>
    <alternativeName>
        <fullName evidence="9">Queuosine biosynthesis protein QueD</fullName>
    </alternativeName>
</protein>
<dbReference type="OrthoDB" id="9804698at2"/>
<dbReference type="Proteomes" id="UP000516764">
    <property type="component" value="Chromosome"/>
</dbReference>
<keyword evidence="12" id="KW-1185">Reference proteome</keyword>
<comment type="cofactor">
    <cofactor evidence="1">
        <name>Zn(2+)</name>
        <dbReference type="ChEBI" id="CHEBI:29105"/>
    </cofactor>
</comment>
<dbReference type="EC" id="4.1.2.50" evidence="4"/>
<keyword evidence="7" id="KW-0862">Zinc</keyword>
<reference evidence="11 12" key="1">
    <citation type="journal article" date="2016" name="Int. J. Syst. Evol. Microbiol.">
        <title>Polaribacter haliotis sp. nov., isolated from the gut of abalone Haliotis discus hannai.</title>
        <authorList>
            <person name="Kim Y.O."/>
            <person name="Park I.S."/>
            <person name="Park S."/>
            <person name="Nam B.H."/>
            <person name="Park J.M."/>
            <person name="Kim D.G."/>
            <person name="Yoon J.H."/>
        </authorList>
    </citation>
    <scope>NUCLEOTIDE SEQUENCE [LARGE SCALE GENOMIC DNA]</scope>
    <source>
        <strain evidence="11 12">KCTC 52418</strain>
    </source>
</reference>
<dbReference type="GO" id="GO:0070497">
    <property type="term" value="F:6-carboxytetrahydropterin synthase activity"/>
    <property type="evidence" value="ECO:0007669"/>
    <property type="project" value="UniProtKB-EC"/>
</dbReference>
<evidence type="ECO:0000313" key="12">
    <source>
        <dbReference type="Proteomes" id="UP000516764"/>
    </source>
</evidence>
<evidence type="ECO:0000256" key="9">
    <source>
        <dbReference type="ARBA" id="ARBA00031449"/>
    </source>
</evidence>
<dbReference type="Pfam" id="PF01242">
    <property type="entry name" value="PTPS"/>
    <property type="match status" value="1"/>
</dbReference>
<dbReference type="SUPFAM" id="SSF55620">
    <property type="entry name" value="Tetrahydrobiopterin biosynthesis enzymes-like"/>
    <property type="match status" value="1"/>
</dbReference>
<evidence type="ECO:0000313" key="11">
    <source>
        <dbReference type="EMBL" id="QOD61647.1"/>
    </source>
</evidence>